<dbReference type="InterPro" id="IPR005829">
    <property type="entry name" value="Sugar_transporter_CS"/>
</dbReference>
<keyword evidence="6 7" id="KW-0472">Membrane</keyword>
<evidence type="ECO:0000259" key="8">
    <source>
        <dbReference type="PROSITE" id="PS50850"/>
    </source>
</evidence>
<name>A0ABV5KMI4_9BACL</name>
<organism evidence="9 10">
    <name type="scientific">Paenibacillus aurantiacus</name>
    <dbReference type="NCBI Taxonomy" id="1936118"/>
    <lineage>
        <taxon>Bacteria</taxon>
        <taxon>Bacillati</taxon>
        <taxon>Bacillota</taxon>
        <taxon>Bacilli</taxon>
        <taxon>Bacillales</taxon>
        <taxon>Paenibacillaceae</taxon>
        <taxon>Paenibacillus</taxon>
    </lineage>
</organism>
<dbReference type="Pfam" id="PF07690">
    <property type="entry name" value="MFS_1"/>
    <property type="match status" value="1"/>
</dbReference>
<feature type="transmembrane region" description="Helical" evidence="7">
    <location>
        <begin position="302"/>
        <end position="320"/>
    </location>
</feature>
<dbReference type="PANTHER" id="PTHR42718">
    <property type="entry name" value="MAJOR FACILITATOR SUPERFAMILY MULTIDRUG TRANSPORTER MFSC"/>
    <property type="match status" value="1"/>
</dbReference>
<dbReference type="Proteomes" id="UP001589747">
    <property type="component" value="Unassembled WGS sequence"/>
</dbReference>
<sequence>MTTVRNGLTRRELLLITAVALGTLLNPLNTTMISVALARLQEDFRLTFGEVSWLISTYYLASAIGQPIMGKWSDMFGRKRVFMLGLTLVTVASCLAPLSPSFGWLIGFRIIQAFGSSALFPSGMGIIRSQITSGQAKALGAMSIFSSTSAAFGPSLGGMLLHYGDWPLIFLCNFPFIVGSFLIAWKVFPRDTQQSGRLSDMDWPGVGLFSATIFVWLLFFLSVAEGANLWMLALGAGLSIWFYRYERGRRAPFIDVAFLRNNVNVTLIYVQFILTNICFYSIMFGIPSYLQQVQKLDPQQTGLVMLSIAGFSVLVTPLVSRWIDRSGSKPSLIVGTLTAVVGSLMLLLIRDGTPAAVIFLVLCVLGIANGFNNLGMQTILYDFVKKEETGIASGLFMTSRFIGTILSSSLLAALFGKAISTPQLHGMAWACAALSVLMVILTLRLPARRPVVASK</sequence>
<dbReference type="CDD" id="cd17321">
    <property type="entry name" value="MFS_MMR_MDR_like"/>
    <property type="match status" value="1"/>
</dbReference>
<dbReference type="EMBL" id="JBHMDO010000017">
    <property type="protein sequence ID" value="MFB9326420.1"/>
    <property type="molecule type" value="Genomic_DNA"/>
</dbReference>
<dbReference type="PANTHER" id="PTHR42718:SF46">
    <property type="entry name" value="BLR6921 PROTEIN"/>
    <property type="match status" value="1"/>
</dbReference>
<feature type="transmembrane region" description="Helical" evidence="7">
    <location>
        <begin position="104"/>
        <end position="127"/>
    </location>
</feature>
<keyword evidence="3" id="KW-1003">Cell membrane</keyword>
<keyword evidence="5 7" id="KW-1133">Transmembrane helix</keyword>
<evidence type="ECO:0000313" key="9">
    <source>
        <dbReference type="EMBL" id="MFB9326420.1"/>
    </source>
</evidence>
<accession>A0ABV5KMI4</accession>
<dbReference type="PROSITE" id="PS50850">
    <property type="entry name" value="MFS"/>
    <property type="match status" value="1"/>
</dbReference>
<comment type="caution">
    <text evidence="9">The sequence shown here is derived from an EMBL/GenBank/DDBJ whole genome shotgun (WGS) entry which is preliminary data.</text>
</comment>
<evidence type="ECO:0000256" key="6">
    <source>
        <dbReference type="ARBA" id="ARBA00023136"/>
    </source>
</evidence>
<proteinExistence type="predicted"/>
<protein>
    <submittedName>
        <fullName evidence="9">MFS transporter</fullName>
    </submittedName>
</protein>
<feature type="transmembrane region" description="Helical" evidence="7">
    <location>
        <begin position="48"/>
        <end position="69"/>
    </location>
</feature>
<keyword evidence="2" id="KW-0813">Transport</keyword>
<feature type="transmembrane region" description="Helical" evidence="7">
    <location>
        <begin position="332"/>
        <end position="349"/>
    </location>
</feature>
<reference evidence="9 10" key="1">
    <citation type="submission" date="2024-09" db="EMBL/GenBank/DDBJ databases">
        <authorList>
            <person name="Sun Q."/>
            <person name="Mori K."/>
        </authorList>
    </citation>
    <scope>NUCLEOTIDE SEQUENCE [LARGE SCALE GENOMIC DNA]</scope>
    <source>
        <strain evidence="9 10">TISTR 2452</strain>
    </source>
</reference>
<feature type="transmembrane region" description="Helical" evidence="7">
    <location>
        <begin position="395"/>
        <end position="415"/>
    </location>
</feature>
<feature type="transmembrane region" description="Helical" evidence="7">
    <location>
        <begin position="206"/>
        <end position="223"/>
    </location>
</feature>
<gene>
    <name evidence="9" type="ORF">ACFFSY_10890</name>
</gene>
<feature type="transmembrane region" description="Helical" evidence="7">
    <location>
        <begin position="229"/>
        <end position="245"/>
    </location>
</feature>
<dbReference type="SUPFAM" id="SSF103473">
    <property type="entry name" value="MFS general substrate transporter"/>
    <property type="match status" value="1"/>
</dbReference>
<feature type="transmembrane region" description="Helical" evidence="7">
    <location>
        <begin position="355"/>
        <end position="374"/>
    </location>
</feature>
<feature type="transmembrane region" description="Helical" evidence="7">
    <location>
        <begin position="427"/>
        <end position="447"/>
    </location>
</feature>
<feature type="transmembrane region" description="Helical" evidence="7">
    <location>
        <begin position="81"/>
        <end position="98"/>
    </location>
</feature>
<evidence type="ECO:0000256" key="7">
    <source>
        <dbReference type="SAM" id="Phobius"/>
    </source>
</evidence>
<dbReference type="InterPro" id="IPR006311">
    <property type="entry name" value="TAT_signal"/>
</dbReference>
<evidence type="ECO:0000256" key="5">
    <source>
        <dbReference type="ARBA" id="ARBA00022989"/>
    </source>
</evidence>
<dbReference type="PROSITE" id="PS51318">
    <property type="entry name" value="TAT"/>
    <property type="match status" value="1"/>
</dbReference>
<feature type="transmembrane region" description="Helical" evidence="7">
    <location>
        <begin position="266"/>
        <end position="290"/>
    </location>
</feature>
<feature type="transmembrane region" description="Helical" evidence="7">
    <location>
        <begin position="166"/>
        <end position="185"/>
    </location>
</feature>
<evidence type="ECO:0000256" key="3">
    <source>
        <dbReference type="ARBA" id="ARBA00022475"/>
    </source>
</evidence>
<keyword evidence="10" id="KW-1185">Reference proteome</keyword>
<dbReference type="InterPro" id="IPR036259">
    <property type="entry name" value="MFS_trans_sf"/>
</dbReference>
<dbReference type="InterPro" id="IPR011701">
    <property type="entry name" value="MFS"/>
</dbReference>
<dbReference type="PROSITE" id="PS00216">
    <property type="entry name" value="SUGAR_TRANSPORT_1"/>
    <property type="match status" value="1"/>
</dbReference>
<feature type="transmembrane region" description="Helical" evidence="7">
    <location>
        <begin position="139"/>
        <end position="160"/>
    </location>
</feature>
<feature type="domain" description="Major facilitator superfamily (MFS) profile" evidence="8">
    <location>
        <begin position="15"/>
        <end position="450"/>
    </location>
</feature>
<evidence type="ECO:0000256" key="2">
    <source>
        <dbReference type="ARBA" id="ARBA00022448"/>
    </source>
</evidence>
<evidence type="ECO:0000313" key="10">
    <source>
        <dbReference type="Proteomes" id="UP001589747"/>
    </source>
</evidence>
<keyword evidence="4 7" id="KW-0812">Transmembrane</keyword>
<dbReference type="InterPro" id="IPR020846">
    <property type="entry name" value="MFS_dom"/>
</dbReference>
<evidence type="ECO:0000256" key="1">
    <source>
        <dbReference type="ARBA" id="ARBA00004651"/>
    </source>
</evidence>
<comment type="subcellular location">
    <subcellularLocation>
        <location evidence="1">Cell membrane</location>
        <topology evidence="1">Multi-pass membrane protein</topology>
    </subcellularLocation>
</comment>
<dbReference type="RefSeq" id="WP_377493664.1">
    <property type="nucleotide sequence ID" value="NZ_JBHMDO010000017.1"/>
</dbReference>
<evidence type="ECO:0000256" key="4">
    <source>
        <dbReference type="ARBA" id="ARBA00022692"/>
    </source>
</evidence>
<dbReference type="Gene3D" id="1.20.1250.20">
    <property type="entry name" value="MFS general substrate transporter like domains"/>
    <property type="match status" value="1"/>
</dbReference>
<dbReference type="Gene3D" id="1.20.1720.10">
    <property type="entry name" value="Multidrug resistance protein D"/>
    <property type="match status" value="1"/>
</dbReference>